<name>A0A1X3GA59_9BRAD</name>
<sequence>MRKLILQMQVSADGFVGSYGTVNWQLWGWGDNNFWDDELKRDFNAHFERIGTILLSRKMLNEGYLRHWENAANRYPTEPFYAFAKRITEMSKMVPTNKPTEPASERTTLVSGDLHEVVGALKSQRGRDIGVFGGAGFAAALIEHGLVDEFQFYVNPAVLGDGVRIFAASGFRKLKLLEAKAYSSGMVVSRYTSSPERANLRGRDRTR</sequence>
<dbReference type="Pfam" id="PF01872">
    <property type="entry name" value="RibD_C"/>
    <property type="match status" value="1"/>
</dbReference>
<dbReference type="GO" id="GO:0008703">
    <property type="term" value="F:5-amino-6-(5-phosphoribosylamino)uracil reductase activity"/>
    <property type="evidence" value="ECO:0007669"/>
    <property type="project" value="InterPro"/>
</dbReference>
<dbReference type="EMBL" id="NAFI01000179">
    <property type="protein sequence ID" value="OSJ06474.1"/>
    <property type="molecule type" value="Genomic_DNA"/>
</dbReference>
<comment type="caution">
    <text evidence="2">The sequence shown here is derived from an EMBL/GenBank/DDBJ whole genome shotgun (WGS) entry which is preliminary data.</text>
</comment>
<dbReference type="AlphaFoldDB" id="A0A1X3GA59"/>
<dbReference type="Gene3D" id="3.40.430.10">
    <property type="entry name" value="Dihydrofolate Reductase, subunit A"/>
    <property type="match status" value="1"/>
</dbReference>
<feature type="domain" description="Bacterial bifunctional deaminase-reductase C-terminal" evidence="1">
    <location>
        <begin position="2"/>
        <end position="188"/>
    </location>
</feature>
<accession>A0A1X3GA59</accession>
<dbReference type="InterPro" id="IPR002734">
    <property type="entry name" value="RibDG_C"/>
</dbReference>
<gene>
    <name evidence="2" type="ORF">BSZ18_22925</name>
</gene>
<protein>
    <submittedName>
        <fullName evidence="2">Deaminase</fullName>
    </submittedName>
</protein>
<proteinExistence type="predicted"/>
<evidence type="ECO:0000259" key="1">
    <source>
        <dbReference type="Pfam" id="PF01872"/>
    </source>
</evidence>
<dbReference type="PANTHER" id="PTHR38011">
    <property type="entry name" value="DIHYDROFOLATE REDUCTASE FAMILY PROTEIN (AFU_ORTHOLOGUE AFUA_8G06820)"/>
    <property type="match status" value="1"/>
</dbReference>
<dbReference type="Proteomes" id="UP000193553">
    <property type="component" value="Unassembled WGS sequence"/>
</dbReference>
<reference evidence="2 3" key="1">
    <citation type="submission" date="2017-03" db="EMBL/GenBank/DDBJ databases">
        <title>Whole genome sequences of fourteen strains of Bradyrhizobium canariense and one strain of Bradyrhizobium japonicum isolated from Lupinus (Papilionoideae: Genisteae) species in Algeria.</title>
        <authorList>
            <person name="Crovadore J."/>
            <person name="Chekireb D."/>
            <person name="Brachmann A."/>
            <person name="Chablais R."/>
            <person name="Cochard B."/>
            <person name="Lefort F."/>
        </authorList>
    </citation>
    <scope>NUCLEOTIDE SEQUENCE [LARGE SCALE GENOMIC DNA]</scope>
    <source>
        <strain evidence="2 3">UBMA195</strain>
    </source>
</reference>
<dbReference type="SUPFAM" id="SSF53597">
    <property type="entry name" value="Dihydrofolate reductase-like"/>
    <property type="match status" value="1"/>
</dbReference>
<dbReference type="OrthoDB" id="7342392at2"/>
<organism evidence="2 3">
    <name type="scientific">Bradyrhizobium canariense</name>
    <dbReference type="NCBI Taxonomy" id="255045"/>
    <lineage>
        <taxon>Bacteria</taxon>
        <taxon>Pseudomonadati</taxon>
        <taxon>Pseudomonadota</taxon>
        <taxon>Alphaproteobacteria</taxon>
        <taxon>Hyphomicrobiales</taxon>
        <taxon>Nitrobacteraceae</taxon>
        <taxon>Bradyrhizobium</taxon>
    </lineage>
</organism>
<evidence type="ECO:0000313" key="3">
    <source>
        <dbReference type="Proteomes" id="UP000193553"/>
    </source>
</evidence>
<dbReference type="RefSeq" id="WP_085362123.1">
    <property type="nucleotide sequence ID" value="NZ_NAFD01000182.1"/>
</dbReference>
<dbReference type="PANTHER" id="PTHR38011:SF11">
    <property type="entry name" value="2,5-DIAMINO-6-RIBOSYLAMINO-4(3H)-PYRIMIDINONE 5'-PHOSPHATE REDUCTASE"/>
    <property type="match status" value="1"/>
</dbReference>
<evidence type="ECO:0000313" key="2">
    <source>
        <dbReference type="EMBL" id="OSJ06474.1"/>
    </source>
</evidence>
<dbReference type="InterPro" id="IPR024072">
    <property type="entry name" value="DHFR-like_dom_sf"/>
</dbReference>
<dbReference type="InterPro" id="IPR050765">
    <property type="entry name" value="Riboflavin_Biosynth_HTPR"/>
</dbReference>
<dbReference type="GO" id="GO:0009231">
    <property type="term" value="P:riboflavin biosynthetic process"/>
    <property type="evidence" value="ECO:0007669"/>
    <property type="project" value="InterPro"/>
</dbReference>